<evidence type="ECO:0000256" key="1">
    <source>
        <dbReference type="SAM" id="Phobius"/>
    </source>
</evidence>
<dbReference type="AlphaFoldDB" id="A0A0A9HWS6"/>
<protein>
    <submittedName>
        <fullName evidence="2">Uncharacterized protein</fullName>
    </submittedName>
</protein>
<evidence type="ECO:0000313" key="2">
    <source>
        <dbReference type="EMBL" id="JAE39346.1"/>
    </source>
</evidence>
<feature type="transmembrane region" description="Helical" evidence="1">
    <location>
        <begin position="6"/>
        <end position="26"/>
    </location>
</feature>
<keyword evidence="1" id="KW-0472">Membrane</keyword>
<reference evidence="2" key="2">
    <citation type="journal article" date="2015" name="Data Brief">
        <title>Shoot transcriptome of the giant reed, Arundo donax.</title>
        <authorList>
            <person name="Barrero R.A."/>
            <person name="Guerrero F.D."/>
            <person name="Moolhuijzen P."/>
            <person name="Goolsby J.A."/>
            <person name="Tidwell J."/>
            <person name="Bellgard S.E."/>
            <person name="Bellgard M.I."/>
        </authorList>
    </citation>
    <scope>NUCLEOTIDE SEQUENCE</scope>
    <source>
        <tissue evidence="2">Shoot tissue taken approximately 20 cm above the soil surface</tissue>
    </source>
</reference>
<accession>A0A0A9HWS6</accession>
<sequence length="50" mass="5576">MMYNQLCLHSISAFVNNFAIIVLLGLPCSSLDRSRQLQSQSIVTEAIFVC</sequence>
<keyword evidence="1" id="KW-1133">Transmembrane helix</keyword>
<reference evidence="2" key="1">
    <citation type="submission" date="2014-09" db="EMBL/GenBank/DDBJ databases">
        <authorList>
            <person name="Magalhaes I.L.F."/>
            <person name="Oliveira U."/>
            <person name="Santos F.R."/>
            <person name="Vidigal T.H.D.A."/>
            <person name="Brescovit A.D."/>
            <person name="Santos A.J."/>
        </authorList>
    </citation>
    <scope>NUCLEOTIDE SEQUENCE</scope>
    <source>
        <tissue evidence="2">Shoot tissue taken approximately 20 cm above the soil surface</tissue>
    </source>
</reference>
<dbReference type="EMBL" id="GBRH01158550">
    <property type="protein sequence ID" value="JAE39346.1"/>
    <property type="molecule type" value="Transcribed_RNA"/>
</dbReference>
<organism evidence="2">
    <name type="scientific">Arundo donax</name>
    <name type="common">Giant reed</name>
    <name type="synonym">Donax arundinaceus</name>
    <dbReference type="NCBI Taxonomy" id="35708"/>
    <lineage>
        <taxon>Eukaryota</taxon>
        <taxon>Viridiplantae</taxon>
        <taxon>Streptophyta</taxon>
        <taxon>Embryophyta</taxon>
        <taxon>Tracheophyta</taxon>
        <taxon>Spermatophyta</taxon>
        <taxon>Magnoliopsida</taxon>
        <taxon>Liliopsida</taxon>
        <taxon>Poales</taxon>
        <taxon>Poaceae</taxon>
        <taxon>PACMAD clade</taxon>
        <taxon>Arundinoideae</taxon>
        <taxon>Arundineae</taxon>
        <taxon>Arundo</taxon>
    </lineage>
</organism>
<proteinExistence type="predicted"/>
<keyword evidence="1" id="KW-0812">Transmembrane</keyword>
<name>A0A0A9HWS6_ARUDO</name>